<protein>
    <submittedName>
        <fullName evidence="2">Uncharacterized protein</fullName>
    </submittedName>
</protein>
<dbReference type="InParanoid" id="A0A1Y2FG98"/>
<dbReference type="SUPFAM" id="SSF52047">
    <property type="entry name" value="RNI-like"/>
    <property type="match status" value="1"/>
</dbReference>
<gene>
    <name evidence="2" type="ORF">BCR35DRAFT_303703</name>
</gene>
<keyword evidence="3" id="KW-1185">Reference proteome</keyword>
<dbReference type="AlphaFoldDB" id="A0A1Y2FG98"/>
<reference evidence="2 3" key="1">
    <citation type="submission" date="2016-07" db="EMBL/GenBank/DDBJ databases">
        <title>Pervasive Adenine N6-methylation of Active Genes in Fungi.</title>
        <authorList>
            <consortium name="DOE Joint Genome Institute"/>
            <person name="Mondo S.J."/>
            <person name="Dannebaum R.O."/>
            <person name="Kuo R.C."/>
            <person name="Labutti K."/>
            <person name="Haridas S."/>
            <person name="Kuo A."/>
            <person name="Salamov A."/>
            <person name="Ahrendt S.R."/>
            <person name="Lipzen A."/>
            <person name="Sullivan W."/>
            <person name="Andreopoulos W.B."/>
            <person name="Clum A."/>
            <person name="Lindquist E."/>
            <person name="Daum C."/>
            <person name="Ramamoorthy G.K."/>
            <person name="Gryganskyi A."/>
            <person name="Culley D."/>
            <person name="Magnuson J.K."/>
            <person name="James T.Y."/>
            <person name="O'Malley M.A."/>
            <person name="Stajich J.E."/>
            <person name="Spatafora J.W."/>
            <person name="Visel A."/>
            <person name="Grigoriev I.V."/>
        </authorList>
    </citation>
    <scope>NUCLEOTIDE SEQUENCE [LARGE SCALE GENOMIC DNA]</scope>
    <source>
        <strain evidence="2 3">62-1032</strain>
    </source>
</reference>
<accession>A0A1Y2FG98</accession>
<evidence type="ECO:0000313" key="2">
    <source>
        <dbReference type="EMBL" id="ORY82316.1"/>
    </source>
</evidence>
<evidence type="ECO:0000313" key="3">
    <source>
        <dbReference type="Proteomes" id="UP000193467"/>
    </source>
</evidence>
<comment type="caution">
    <text evidence="2">The sequence shown here is derived from an EMBL/GenBank/DDBJ whole genome shotgun (WGS) entry which is preliminary data.</text>
</comment>
<name>A0A1Y2FG98_9BASI</name>
<feature type="compositionally biased region" description="Acidic residues" evidence="1">
    <location>
        <begin position="371"/>
        <end position="386"/>
    </location>
</feature>
<dbReference type="Proteomes" id="UP000193467">
    <property type="component" value="Unassembled WGS sequence"/>
</dbReference>
<dbReference type="InterPro" id="IPR032675">
    <property type="entry name" value="LRR_dom_sf"/>
</dbReference>
<sequence length="430" mass="46474">MPPTKKLKVDKGGSSTAQHPFTRLPAEVLRAILLDAAQQTSKRDWTSLQQVLLALCSISKATRAALLAEAYFHVENKDIRALTLLARSLKRHSGLGAHVKELSISIPNVYSLELGSKKAKNWKGHSLKHVLAACTSIQRLTLVLGPANASSPLTYLLCDLTAAFSPLSKLAKIHIDASELWMHELASILAVLPSVRSLDIDALLRGDTHTNRLDSSTQRPSLEMLKVKKNSLASQHVAWLLEGQSALKKVEMAFPGGGQETKRSFSALEKVARGLKSIKISSSWPPPKTPATTTTSPAENDPPLVSVLKRAAPSLLELSLVSIFAPPSSLDKIFSLPFDRLKKLEIEDTAQSGMRVALGKALGGGGGEGGECADEDAMDVDEEEGAEEGRMPQLEEVVSFGTKRGNLATSETGKKFNQVCKSRKVRWVVQ</sequence>
<evidence type="ECO:0000256" key="1">
    <source>
        <dbReference type="SAM" id="MobiDB-lite"/>
    </source>
</evidence>
<proteinExistence type="predicted"/>
<dbReference type="Gene3D" id="3.80.10.10">
    <property type="entry name" value="Ribonuclease Inhibitor"/>
    <property type="match status" value="1"/>
</dbReference>
<feature type="region of interest" description="Disordered" evidence="1">
    <location>
        <begin position="362"/>
        <end position="392"/>
    </location>
</feature>
<feature type="region of interest" description="Disordered" evidence="1">
    <location>
        <begin position="279"/>
        <end position="302"/>
    </location>
</feature>
<dbReference type="EMBL" id="MCGR01000021">
    <property type="protein sequence ID" value="ORY82316.1"/>
    <property type="molecule type" value="Genomic_DNA"/>
</dbReference>
<organism evidence="2 3">
    <name type="scientific">Leucosporidium creatinivorum</name>
    <dbReference type="NCBI Taxonomy" id="106004"/>
    <lineage>
        <taxon>Eukaryota</taxon>
        <taxon>Fungi</taxon>
        <taxon>Dikarya</taxon>
        <taxon>Basidiomycota</taxon>
        <taxon>Pucciniomycotina</taxon>
        <taxon>Microbotryomycetes</taxon>
        <taxon>Leucosporidiales</taxon>
        <taxon>Leucosporidium</taxon>
    </lineage>
</organism>